<keyword evidence="4" id="KW-1185">Reference proteome</keyword>
<dbReference type="InterPro" id="IPR052048">
    <property type="entry name" value="ST_Response_Regulator"/>
</dbReference>
<dbReference type="Pfam" id="PF00072">
    <property type="entry name" value="Response_reg"/>
    <property type="match status" value="1"/>
</dbReference>
<feature type="modified residue" description="4-aspartylphosphate" evidence="1">
    <location>
        <position position="54"/>
    </location>
</feature>
<reference evidence="3" key="1">
    <citation type="submission" date="2022-05" db="EMBL/GenBank/DDBJ databases">
        <title>Jatrophihabitans sp. SB3-54 whole genome sequence.</title>
        <authorList>
            <person name="Suh M.K."/>
            <person name="Eom M.K."/>
            <person name="Kim J.S."/>
            <person name="Kim H.S."/>
            <person name="Do H.E."/>
            <person name="Shin Y.K."/>
            <person name="Lee J.-S."/>
        </authorList>
    </citation>
    <scope>NUCLEOTIDE SEQUENCE</scope>
    <source>
        <strain evidence="3">SB3-54</strain>
    </source>
</reference>
<dbReference type="PROSITE" id="PS50110">
    <property type="entry name" value="RESPONSE_REGULATORY"/>
    <property type="match status" value="1"/>
</dbReference>
<feature type="domain" description="Response regulatory" evidence="2">
    <location>
        <begin position="2"/>
        <end position="119"/>
    </location>
</feature>
<dbReference type="Gene3D" id="3.40.50.2300">
    <property type="match status" value="1"/>
</dbReference>
<dbReference type="PANTHER" id="PTHR43228">
    <property type="entry name" value="TWO-COMPONENT RESPONSE REGULATOR"/>
    <property type="match status" value="1"/>
</dbReference>
<gene>
    <name evidence="3" type="ORF">M6B22_03615</name>
</gene>
<name>A0ABY7K0Z6_9ACTN</name>
<dbReference type="SMART" id="SM00448">
    <property type="entry name" value="REC"/>
    <property type="match status" value="1"/>
</dbReference>
<organism evidence="3 4">
    <name type="scientific">Jatrophihabitans cynanchi</name>
    <dbReference type="NCBI Taxonomy" id="2944128"/>
    <lineage>
        <taxon>Bacteria</taxon>
        <taxon>Bacillati</taxon>
        <taxon>Actinomycetota</taxon>
        <taxon>Actinomycetes</taxon>
        <taxon>Jatrophihabitantales</taxon>
        <taxon>Jatrophihabitantaceae</taxon>
        <taxon>Jatrophihabitans</taxon>
    </lineage>
</organism>
<dbReference type="EMBL" id="CP097463">
    <property type="protein sequence ID" value="WAX57860.1"/>
    <property type="molecule type" value="Genomic_DNA"/>
</dbReference>
<dbReference type="SUPFAM" id="SSF52172">
    <property type="entry name" value="CheY-like"/>
    <property type="match status" value="1"/>
</dbReference>
<dbReference type="PANTHER" id="PTHR43228:SF1">
    <property type="entry name" value="TWO-COMPONENT RESPONSE REGULATOR ARR22"/>
    <property type="match status" value="1"/>
</dbReference>
<dbReference type="InterPro" id="IPR011006">
    <property type="entry name" value="CheY-like_superfamily"/>
</dbReference>
<evidence type="ECO:0000313" key="3">
    <source>
        <dbReference type="EMBL" id="WAX57860.1"/>
    </source>
</evidence>
<evidence type="ECO:0000259" key="2">
    <source>
        <dbReference type="PROSITE" id="PS50110"/>
    </source>
</evidence>
<proteinExistence type="predicted"/>
<evidence type="ECO:0000313" key="4">
    <source>
        <dbReference type="Proteomes" id="UP001164693"/>
    </source>
</evidence>
<keyword evidence="1" id="KW-0597">Phosphoprotein</keyword>
<accession>A0ABY7K0Z6</accession>
<protein>
    <submittedName>
        <fullName evidence="3">Response regulator</fullName>
    </submittedName>
</protein>
<sequence>MRVLVADDSTVMRRIVVRTLRQAGIEPDEVLEAADGQQAYETVLSDAPDLVLSDWNMPNMTGIESLRAIRAAGSDVTFGFVTSEGSEEMRATAAEAGAAFLIAKPFTPESFRETIEPFIA</sequence>
<dbReference type="RefSeq" id="WP_269444409.1">
    <property type="nucleotide sequence ID" value="NZ_CP097463.1"/>
</dbReference>
<evidence type="ECO:0000256" key="1">
    <source>
        <dbReference type="PROSITE-ProRule" id="PRU00169"/>
    </source>
</evidence>
<dbReference type="InterPro" id="IPR001789">
    <property type="entry name" value="Sig_transdc_resp-reg_receiver"/>
</dbReference>
<dbReference type="Proteomes" id="UP001164693">
    <property type="component" value="Chromosome"/>
</dbReference>